<feature type="transmembrane region" description="Helical" evidence="5">
    <location>
        <begin position="98"/>
        <end position="118"/>
    </location>
</feature>
<dbReference type="Proteomes" id="UP000194435">
    <property type="component" value="Unassembled WGS sequence"/>
</dbReference>
<evidence type="ECO:0000256" key="1">
    <source>
        <dbReference type="ARBA" id="ARBA00004141"/>
    </source>
</evidence>
<feature type="transmembrane region" description="Helical" evidence="5">
    <location>
        <begin position="125"/>
        <end position="143"/>
    </location>
</feature>
<sequence length="144" mass="15761">MVNLRKKGKGSDYYLNNTEFLSNNKKGVITILIFINIVKVVLFVFFLMTGTKIISGKMADEFKRFGLPSFFNFLTGAFEIVGAIGMLIGIWIPTVALLAGLLLGGTMLAAALTLIVLARDPFKKAIPALVLFVLSLGISLYHIF</sequence>
<dbReference type="Pfam" id="PF13564">
    <property type="entry name" value="DoxX_2"/>
    <property type="match status" value="1"/>
</dbReference>
<evidence type="ECO:0000313" key="6">
    <source>
        <dbReference type="EMBL" id="SME14131.1"/>
    </source>
</evidence>
<feature type="transmembrane region" description="Helical" evidence="5">
    <location>
        <begin position="28"/>
        <end position="49"/>
    </location>
</feature>
<proteinExistence type="predicted"/>
<comment type="subcellular location">
    <subcellularLocation>
        <location evidence="1">Membrane</location>
        <topology evidence="1">Multi-pass membrane protein</topology>
    </subcellularLocation>
</comment>
<dbReference type="AlphaFoldDB" id="A0A9X8SFX7"/>
<protein>
    <recommendedName>
        <fullName evidence="8">DoxX family membrane protein</fullName>
    </recommendedName>
</protein>
<keyword evidence="3 5" id="KW-1133">Transmembrane helix</keyword>
<name>A0A9X8SFX7_9BACI</name>
<keyword evidence="2 5" id="KW-0812">Transmembrane</keyword>
<evidence type="ECO:0000256" key="3">
    <source>
        <dbReference type="ARBA" id="ARBA00022989"/>
    </source>
</evidence>
<evidence type="ECO:0000256" key="5">
    <source>
        <dbReference type="SAM" id="Phobius"/>
    </source>
</evidence>
<dbReference type="InterPro" id="IPR032808">
    <property type="entry name" value="DoxX"/>
</dbReference>
<evidence type="ECO:0000256" key="4">
    <source>
        <dbReference type="ARBA" id="ARBA00023136"/>
    </source>
</evidence>
<comment type="caution">
    <text evidence="6">The sequence shown here is derived from an EMBL/GenBank/DDBJ whole genome shotgun (WGS) entry which is preliminary data.</text>
</comment>
<dbReference type="EMBL" id="FWZC01000041">
    <property type="protein sequence ID" value="SME14131.1"/>
    <property type="molecule type" value="Genomic_DNA"/>
</dbReference>
<keyword evidence="4 5" id="KW-0472">Membrane</keyword>
<feature type="transmembrane region" description="Helical" evidence="5">
    <location>
        <begin position="70"/>
        <end position="92"/>
    </location>
</feature>
<evidence type="ECO:0008006" key="8">
    <source>
        <dbReference type="Google" id="ProtNLM"/>
    </source>
</evidence>
<dbReference type="GO" id="GO:0016020">
    <property type="term" value="C:membrane"/>
    <property type="evidence" value="ECO:0007669"/>
    <property type="project" value="UniProtKB-SubCell"/>
</dbReference>
<gene>
    <name evidence="6" type="ORF">BACERE00221_02905</name>
</gene>
<accession>A0A9X8SFX7</accession>
<evidence type="ECO:0000313" key="7">
    <source>
        <dbReference type="Proteomes" id="UP000194435"/>
    </source>
</evidence>
<reference evidence="6 7" key="1">
    <citation type="submission" date="2017-04" db="EMBL/GenBank/DDBJ databases">
        <authorList>
            <person name="Criscuolo A."/>
        </authorList>
    </citation>
    <scope>NUCLEOTIDE SEQUENCE [LARGE SCALE GENOMIC DNA]</scope>
    <source>
        <strain evidence="6">16-00221</strain>
    </source>
</reference>
<organism evidence="6 7">
    <name type="scientific">Bacillus paranthracis</name>
    <dbReference type="NCBI Taxonomy" id="2026186"/>
    <lineage>
        <taxon>Bacteria</taxon>
        <taxon>Bacillati</taxon>
        <taxon>Bacillota</taxon>
        <taxon>Bacilli</taxon>
        <taxon>Bacillales</taxon>
        <taxon>Bacillaceae</taxon>
        <taxon>Bacillus</taxon>
        <taxon>Bacillus cereus group</taxon>
    </lineage>
</organism>
<evidence type="ECO:0000256" key="2">
    <source>
        <dbReference type="ARBA" id="ARBA00022692"/>
    </source>
</evidence>